<dbReference type="RefSeq" id="WP_134514127.1">
    <property type="nucleotide sequence ID" value="NZ_SOHJ01000007.1"/>
</dbReference>
<evidence type="ECO:0000313" key="3">
    <source>
        <dbReference type="Proteomes" id="UP000298170"/>
    </source>
</evidence>
<name>A0A4R9AFQ2_9MICO</name>
<dbReference type="PANTHER" id="PTHR43441:SF10">
    <property type="entry name" value="ACETYLTRANSFERASE"/>
    <property type="match status" value="1"/>
</dbReference>
<keyword evidence="2" id="KW-0808">Transferase</keyword>
<dbReference type="Gene3D" id="3.40.630.30">
    <property type="match status" value="1"/>
</dbReference>
<dbReference type="PANTHER" id="PTHR43441">
    <property type="entry name" value="RIBOSOMAL-PROTEIN-SERINE ACETYLTRANSFERASE"/>
    <property type="match status" value="1"/>
</dbReference>
<evidence type="ECO:0000313" key="2">
    <source>
        <dbReference type="EMBL" id="TFD60978.1"/>
    </source>
</evidence>
<proteinExistence type="predicted"/>
<keyword evidence="3" id="KW-1185">Reference proteome</keyword>
<dbReference type="SUPFAM" id="SSF55729">
    <property type="entry name" value="Acyl-CoA N-acyltransferases (Nat)"/>
    <property type="match status" value="1"/>
</dbReference>
<accession>A0A4R9AFQ2</accession>
<dbReference type="InterPro" id="IPR016181">
    <property type="entry name" value="Acyl_CoA_acyltransferase"/>
</dbReference>
<comment type="caution">
    <text evidence="2">The sequence shown here is derived from an EMBL/GenBank/DDBJ whole genome shotgun (WGS) entry which is preliminary data.</text>
</comment>
<organism evidence="2 3">
    <name type="scientific">Cryobacterium suzukii</name>
    <dbReference type="NCBI Taxonomy" id="1259198"/>
    <lineage>
        <taxon>Bacteria</taxon>
        <taxon>Bacillati</taxon>
        <taxon>Actinomycetota</taxon>
        <taxon>Actinomycetes</taxon>
        <taxon>Micrococcales</taxon>
        <taxon>Microbacteriaceae</taxon>
        <taxon>Cryobacterium</taxon>
    </lineage>
</organism>
<dbReference type="GO" id="GO:1990189">
    <property type="term" value="F:protein N-terminal-serine acetyltransferase activity"/>
    <property type="evidence" value="ECO:0007669"/>
    <property type="project" value="TreeGrafter"/>
</dbReference>
<dbReference type="OrthoDB" id="9795188at2"/>
<gene>
    <name evidence="2" type="ORF">E3T39_07690</name>
</gene>
<dbReference type="GO" id="GO:0005737">
    <property type="term" value="C:cytoplasm"/>
    <property type="evidence" value="ECO:0007669"/>
    <property type="project" value="TreeGrafter"/>
</dbReference>
<sequence length="189" mass="20609">MNKVELRTDRLILRAPSLMDVDAITAACQDPEIQRRVPIPVPYTRTEAEGYVTAYSDFGWASGKSCTWAITIADEFAGAISLDSVGSDQATIGYWMAAPFRGRGLLTEAAQAVVEFGFDSSPEGLGLVRIEWHAYAGNVASARVARRVGFQFEGTLRLGAMGRHAREDDWVAGILVGDRQKSPVWTILS</sequence>
<dbReference type="InterPro" id="IPR051908">
    <property type="entry name" value="Ribosomal_N-acetyltransferase"/>
</dbReference>
<dbReference type="Proteomes" id="UP000298170">
    <property type="component" value="Unassembled WGS sequence"/>
</dbReference>
<protein>
    <submittedName>
        <fullName evidence="2">N-acetyltransferase</fullName>
    </submittedName>
</protein>
<dbReference type="GO" id="GO:0008999">
    <property type="term" value="F:protein-N-terminal-alanine acetyltransferase activity"/>
    <property type="evidence" value="ECO:0007669"/>
    <property type="project" value="TreeGrafter"/>
</dbReference>
<reference evidence="2 3" key="1">
    <citation type="submission" date="2019-03" db="EMBL/GenBank/DDBJ databases">
        <title>Genomics of glacier-inhabiting Cryobacterium strains.</title>
        <authorList>
            <person name="Liu Q."/>
            <person name="Xin Y.-H."/>
        </authorList>
    </citation>
    <scope>NUCLEOTIDE SEQUENCE [LARGE SCALE GENOMIC DNA]</scope>
    <source>
        <strain evidence="2 3">Sr39</strain>
    </source>
</reference>
<dbReference type="EMBL" id="SOHJ01000007">
    <property type="protein sequence ID" value="TFD60978.1"/>
    <property type="molecule type" value="Genomic_DNA"/>
</dbReference>
<dbReference type="Pfam" id="PF13302">
    <property type="entry name" value="Acetyltransf_3"/>
    <property type="match status" value="1"/>
</dbReference>
<feature type="domain" description="N-acetyltransferase" evidence="1">
    <location>
        <begin position="11"/>
        <end position="172"/>
    </location>
</feature>
<dbReference type="AlphaFoldDB" id="A0A4R9AFQ2"/>
<dbReference type="InterPro" id="IPR000182">
    <property type="entry name" value="GNAT_dom"/>
</dbReference>
<dbReference type="PROSITE" id="PS51186">
    <property type="entry name" value="GNAT"/>
    <property type="match status" value="1"/>
</dbReference>
<evidence type="ECO:0000259" key="1">
    <source>
        <dbReference type="PROSITE" id="PS51186"/>
    </source>
</evidence>